<dbReference type="RefSeq" id="WP_182952977.1">
    <property type="nucleotide sequence ID" value="NZ_WNXC01000001.1"/>
</dbReference>
<evidence type="ECO:0000259" key="2">
    <source>
        <dbReference type="Pfam" id="PF16318"/>
    </source>
</evidence>
<dbReference type="InterPro" id="IPR033427">
    <property type="entry name" value="DUF5123"/>
</dbReference>
<comment type="caution">
    <text evidence="4">The sequence shown here is derived from an EMBL/GenBank/DDBJ whole genome shotgun (WGS) entry which is preliminary data.</text>
</comment>
<dbReference type="InterPro" id="IPR011050">
    <property type="entry name" value="Pectin_lyase_fold/virulence"/>
</dbReference>
<feature type="signal peptide" evidence="1">
    <location>
        <begin position="1"/>
        <end position="21"/>
    </location>
</feature>
<dbReference type="InterPro" id="IPR013783">
    <property type="entry name" value="Ig-like_fold"/>
</dbReference>
<dbReference type="CDD" id="cd00063">
    <property type="entry name" value="FN3"/>
    <property type="match status" value="1"/>
</dbReference>
<evidence type="ECO:0000313" key="5">
    <source>
        <dbReference type="Proteomes" id="UP000636110"/>
    </source>
</evidence>
<name>A0ABR6ER04_9SPHI</name>
<feature type="chain" id="PRO_5046578489" evidence="1">
    <location>
        <begin position="22"/>
        <end position="534"/>
    </location>
</feature>
<dbReference type="Pfam" id="PF16318">
    <property type="entry name" value="DUF4957"/>
    <property type="match status" value="1"/>
</dbReference>
<keyword evidence="1" id="KW-0732">Signal</keyword>
<proteinExistence type="predicted"/>
<dbReference type="Gene3D" id="2.60.40.10">
    <property type="entry name" value="Immunoglobulins"/>
    <property type="match status" value="1"/>
</dbReference>
<reference evidence="4 5" key="1">
    <citation type="submission" date="2019-11" db="EMBL/GenBank/DDBJ databases">
        <title>Description of Pedobacter sp. LMG 31462T.</title>
        <authorList>
            <person name="Carlier A."/>
            <person name="Qi S."/>
            <person name="Vandamme P."/>
        </authorList>
    </citation>
    <scope>NUCLEOTIDE SEQUENCE [LARGE SCALE GENOMIC DNA]</scope>
    <source>
        <strain evidence="4 5">LMG 31462</strain>
    </source>
</reference>
<evidence type="ECO:0000259" key="3">
    <source>
        <dbReference type="Pfam" id="PF17161"/>
    </source>
</evidence>
<dbReference type="EMBL" id="WNXC01000001">
    <property type="protein sequence ID" value="MBB2147698.1"/>
    <property type="molecule type" value="Genomic_DNA"/>
</dbReference>
<sequence>MKRNLLTIACHCFLFASLALFISSCKKEEVQTEAPRIFKPSAVKVVASESSAWLSWKAPLFTGENQYSYTVEFSTDSLFSTTVFSGKTDSTGFTVKEGELKLRLKYFARVKANATATQPESKYLLSSGFKIVGKQLFRANKTVIRENSVDFSFFELAAGSKIVITPETGDAITINLSAEELAKRAMTIPGLSPSMKYTAELFSGSSSSGYLTFTTTAAIVYNIKITPADNLANTIANAANNAVIGLEDGTYELPALVGLAGKMITLRSVNGNPEKVKVNLKGFTFLGTGSGLAVSGINFDGTAYAAAYFCDMLSSGTVAANFKTFHAENSWIHGFTTAVLRADRSALFSLDEMVVNKCLIYEFAGANYYLFHLDKLAFKSLKITNSTIYNSAPGLVSCKTTMPGTPAEVSVNACTINNIGYGSMLLLINAVANPITFSVKNSIIANAPRAGSVVGLIAGTSSSFTTTFENNNTFNLKTTSTNGTELPLPATAKQGQTVDPGWNASTTQFILPTGSILLKSSTEGEALGDPRWTF</sequence>
<feature type="domain" description="DUF5123" evidence="3">
    <location>
        <begin position="410"/>
        <end position="532"/>
    </location>
</feature>
<organism evidence="4 5">
    <name type="scientific">Pedobacter gandavensis</name>
    <dbReference type="NCBI Taxonomy" id="2679963"/>
    <lineage>
        <taxon>Bacteria</taxon>
        <taxon>Pseudomonadati</taxon>
        <taxon>Bacteroidota</taxon>
        <taxon>Sphingobacteriia</taxon>
        <taxon>Sphingobacteriales</taxon>
        <taxon>Sphingobacteriaceae</taxon>
        <taxon>Pedobacter</taxon>
    </lineage>
</organism>
<dbReference type="PROSITE" id="PS51257">
    <property type="entry name" value="PROKAR_LIPOPROTEIN"/>
    <property type="match status" value="1"/>
</dbReference>
<feature type="domain" description="DUF4957" evidence="2">
    <location>
        <begin position="249"/>
        <end position="391"/>
    </location>
</feature>
<dbReference type="InterPro" id="IPR036116">
    <property type="entry name" value="FN3_sf"/>
</dbReference>
<gene>
    <name evidence="4" type="ORF">GM920_02120</name>
</gene>
<protein>
    <submittedName>
        <fullName evidence="4">DUF4957 domain-containing protein</fullName>
    </submittedName>
</protein>
<evidence type="ECO:0000256" key="1">
    <source>
        <dbReference type="SAM" id="SignalP"/>
    </source>
</evidence>
<dbReference type="Proteomes" id="UP000636110">
    <property type="component" value="Unassembled WGS sequence"/>
</dbReference>
<dbReference type="InterPro" id="IPR003961">
    <property type="entry name" value="FN3_dom"/>
</dbReference>
<keyword evidence="5" id="KW-1185">Reference proteome</keyword>
<dbReference type="SUPFAM" id="SSF49265">
    <property type="entry name" value="Fibronectin type III"/>
    <property type="match status" value="1"/>
</dbReference>
<dbReference type="InterPro" id="IPR032530">
    <property type="entry name" value="DUF4957"/>
</dbReference>
<evidence type="ECO:0000313" key="4">
    <source>
        <dbReference type="EMBL" id="MBB2147698.1"/>
    </source>
</evidence>
<accession>A0ABR6ER04</accession>
<dbReference type="Pfam" id="PF17161">
    <property type="entry name" value="DUF5123"/>
    <property type="match status" value="1"/>
</dbReference>
<dbReference type="SUPFAM" id="SSF51126">
    <property type="entry name" value="Pectin lyase-like"/>
    <property type="match status" value="1"/>
</dbReference>